<dbReference type="Pfam" id="PF00126">
    <property type="entry name" value="HTH_1"/>
    <property type="match status" value="1"/>
</dbReference>
<dbReference type="InterPro" id="IPR005119">
    <property type="entry name" value="LysR_subst-bd"/>
</dbReference>
<dbReference type="Proteomes" id="UP000830055">
    <property type="component" value="Chromosome"/>
</dbReference>
<dbReference type="InterPro" id="IPR050950">
    <property type="entry name" value="HTH-type_LysR_regulators"/>
</dbReference>
<reference evidence="6 7" key="1">
    <citation type="submission" date="2022-01" db="EMBL/GenBank/DDBJ databases">
        <title>Desulfofustis limnae sp. nov., a novel mesophilic sulfate-reducing bacterium isolated from marsh soil.</title>
        <authorList>
            <person name="Watanabe M."/>
            <person name="Takahashi A."/>
            <person name="Kojima H."/>
            <person name="Fukui M."/>
        </authorList>
    </citation>
    <scope>NUCLEOTIDE SEQUENCE [LARGE SCALE GENOMIC DNA]</scope>
    <source>
        <strain evidence="6 7">PPLL</strain>
    </source>
</reference>
<sequence>MESFDNVTLRVFLAVARLGSIGAAARNEHIAASAASRRISDLERELGIVLISRTPSGVNLTPAGKTFARHCEQLLHKYAEVRADLKRFAEGKAGELRLAAIPRAMAGILPFIIAQFKKDNPEVHVTVREIFSRQGVRFLREDVLDLAIIYDSVDTTGFELKPFKSDQVWVVGHKDHPLFLEYRDADSVFFADTLTYENVSFHEGGVLDELVSEARKRHRMPTKPTVMVQRITSLIRCVEADLGLGIIGERDLQPHVTNENLKMLRLADTWASRHLVCAYPEGQGAAPTVERFLQYLDEGNAL</sequence>
<dbReference type="Pfam" id="PF03466">
    <property type="entry name" value="LysR_substrate"/>
    <property type="match status" value="1"/>
</dbReference>
<dbReference type="InterPro" id="IPR036388">
    <property type="entry name" value="WH-like_DNA-bd_sf"/>
</dbReference>
<keyword evidence="7" id="KW-1185">Reference proteome</keyword>
<dbReference type="InterPro" id="IPR000847">
    <property type="entry name" value="LysR_HTH_N"/>
</dbReference>
<keyword evidence="2" id="KW-0805">Transcription regulation</keyword>
<dbReference type="PANTHER" id="PTHR30419:SF2">
    <property type="entry name" value="LYSR FAMILY TRANSCRIPTIONAL REGULATOR"/>
    <property type="match status" value="1"/>
</dbReference>
<evidence type="ECO:0000256" key="3">
    <source>
        <dbReference type="ARBA" id="ARBA00023125"/>
    </source>
</evidence>
<evidence type="ECO:0000259" key="5">
    <source>
        <dbReference type="PROSITE" id="PS50931"/>
    </source>
</evidence>
<keyword evidence="3" id="KW-0238">DNA-binding</keyword>
<dbReference type="RefSeq" id="WP_284153091.1">
    <property type="nucleotide sequence ID" value="NZ_AP025516.1"/>
</dbReference>
<dbReference type="SUPFAM" id="SSF46785">
    <property type="entry name" value="Winged helix' DNA-binding domain"/>
    <property type="match status" value="1"/>
</dbReference>
<protein>
    <submittedName>
        <fullName evidence="6">LysR family transcriptional regulator</fullName>
    </submittedName>
</protein>
<dbReference type="SUPFAM" id="SSF53850">
    <property type="entry name" value="Periplasmic binding protein-like II"/>
    <property type="match status" value="1"/>
</dbReference>
<evidence type="ECO:0000313" key="7">
    <source>
        <dbReference type="Proteomes" id="UP000830055"/>
    </source>
</evidence>
<evidence type="ECO:0000256" key="1">
    <source>
        <dbReference type="ARBA" id="ARBA00009437"/>
    </source>
</evidence>
<dbReference type="Gene3D" id="1.10.10.10">
    <property type="entry name" value="Winged helix-like DNA-binding domain superfamily/Winged helix DNA-binding domain"/>
    <property type="match status" value="1"/>
</dbReference>
<evidence type="ECO:0000256" key="2">
    <source>
        <dbReference type="ARBA" id="ARBA00023015"/>
    </source>
</evidence>
<dbReference type="Gene3D" id="3.40.190.290">
    <property type="match status" value="1"/>
</dbReference>
<gene>
    <name evidence="6" type="ORF">DPPLL_03430</name>
</gene>
<organism evidence="6 7">
    <name type="scientific">Desulfofustis limnaeus</name>
    <dbReference type="NCBI Taxonomy" id="2740163"/>
    <lineage>
        <taxon>Bacteria</taxon>
        <taxon>Pseudomonadati</taxon>
        <taxon>Thermodesulfobacteriota</taxon>
        <taxon>Desulfobulbia</taxon>
        <taxon>Desulfobulbales</taxon>
        <taxon>Desulfocapsaceae</taxon>
        <taxon>Desulfofustis</taxon>
    </lineage>
</organism>
<feature type="domain" description="HTH lysR-type" evidence="5">
    <location>
        <begin position="9"/>
        <end position="61"/>
    </location>
</feature>
<dbReference type="PANTHER" id="PTHR30419">
    <property type="entry name" value="HTH-TYPE TRANSCRIPTIONAL REGULATOR YBHD"/>
    <property type="match status" value="1"/>
</dbReference>
<proteinExistence type="inferred from homology"/>
<dbReference type="EMBL" id="AP025516">
    <property type="protein sequence ID" value="BDD85978.1"/>
    <property type="molecule type" value="Genomic_DNA"/>
</dbReference>
<comment type="similarity">
    <text evidence="1">Belongs to the LysR transcriptional regulatory family.</text>
</comment>
<keyword evidence="4" id="KW-0804">Transcription</keyword>
<evidence type="ECO:0000313" key="6">
    <source>
        <dbReference type="EMBL" id="BDD85978.1"/>
    </source>
</evidence>
<accession>A0ABN6M305</accession>
<name>A0ABN6M305_9BACT</name>
<evidence type="ECO:0000256" key="4">
    <source>
        <dbReference type="ARBA" id="ARBA00023163"/>
    </source>
</evidence>
<dbReference type="InterPro" id="IPR036390">
    <property type="entry name" value="WH_DNA-bd_sf"/>
</dbReference>
<dbReference type="PROSITE" id="PS50931">
    <property type="entry name" value="HTH_LYSR"/>
    <property type="match status" value="1"/>
</dbReference>